<reference evidence="1" key="2">
    <citation type="submission" date="2020-11" db="EMBL/GenBank/DDBJ databases">
        <authorList>
            <person name="McCartney M.A."/>
            <person name="Auch B."/>
            <person name="Kono T."/>
            <person name="Mallez S."/>
            <person name="Becker A."/>
            <person name="Gohl D.M."/>
            <person name="Silverstein K.A.T."/>
            <person name="Koren S."/>
            <person name="Bechman K.B."/>
            <person name="Herman A."/>
            <person name="Abrahante J.E."/>
            <person name="Garbe J."/>
        </authorList>
    </citation>
    <scope>NUCLEOTIDE SEQUENCE</scope>
    <source>
        <strain evidence="1">Duluth1</strain>
        <tissue evidence="1">Whole animal</tissue>
    </source>
</reference>
<dbReference type="Proteomes" id="UP000828390">
    <property type="component" value="Unassembled WGS sequence"/>
</dbReference>
<evidence type="ECO:0000313" key="1">
    <source>
        <dbReference type="EMBL" id="KAH3832782.1"/>
    </source>
</evidence>
<keyword evidence="2" id="KW-1185">Reference proteome</keyword>
<dbReference type="EMBL" id="JAIWYP010000004">
    <property type="protein sequence ID" value="KAH3832782.1"/>
    <property type="molecule type" value="Genomic_DNA"/>
</dbReference>
<dbReference type="AlphaFoldDB" id="A0A9D4K4H6"/>
<proteinExistence type="predicted"/>
<protein>
    <submittedName>
        <fullName evidence="1">Uncharacterized protein</fullName>
    </submittedName>
</protein>
<sequence length="59" mass="7002">MNNYNISTRYNNATSLLMWGRQWWETWTWLSCHNRINIATGVQNSSKAARQYAGNMAYR</sequence>
<accession>A0A9D4K4H6</accession>
<name>A0A9D4K4H6_DREPO</name>
<organism evidence="1 2">
    <name type="scientific">Dreissena polymorpha</name>
    <name type="common">Zebra mussel</name>
    <name type="synonym">Mytilus polymorpha</name>
    <dbReference type="NCBI Taxonomy" id="45954"/>
    <lineage>
        <taxon>Eukaryota</taxon>
        <taxon>Metazoa</taxon>
        <taxon>Spiralia</taxon>
        <taxon>Lophotrochozoa</taxon>
        <taxon>Mollusca</taxon>
        <taxon>Bivalvia</taxon>
        <taxon>Autobranchia</taxon>
        <taxon>Heteroconchia</taxon>
        <taxon>Euheterodonta</taxon>
        <taxon>Imparidentia</taxon>
        <taxon>Neoheterodontei</taxon>
        <taxon>Myida</taxon>
        <taxon>Dreissenoidea</taxon>
        <taxon>Dreissenidae</taxon>
        <taxon>Dreissena</taxon>
    </lineage>
</organism>
<reference evidence="1" key="1">
    <citation type="journal article" date="2019" name="bioRxiv">
        <title>The Genome of the Zebra Mussel, Dreissena polymorpha: A Resource for Invasive Species Research.</title>
        <authorList>
            <person name="McCartney M.A."/>
            <person name="Auch B."/>
            <person name="Kono T."/>
            <person name="Mallez S."/>
            <person name="Zhang Y."/>
            <person name="Obille A."/>
            <person name="Becker A."/>
            <person name="Abrahante J.E."/>
            <person name="Garbe J."/>
            <person name="Badalamenti J.P."/>
            <person name="Herman A."/>
            <person name="Mangelson H."/>
            <person name="Liachko I."/>
            <person name="Sullivan S."/>
            <person name="Sone E.D."/>
            <person name="Koren S."/>
            <person name="Silverstein K.A.T."/>
            <person name="Beckman K.B."/>
            <person name="Gohl D.M."/>
        </authorList>
    </citation>
    <scope>NUCLEOTIDE SEQUENCE</scope>
    <source>
        <strain evidence="1">Duluth1</strain>
        <tissue evidence="1">Whole animal</tissue>
    </source>
</reference>
<gene>
    <name evidence="1" type="ORF">DPMN_106077</name>
</gene>
<comment type="caution">
    <text evidence="1">The sequence shown here is derived from an EMBL/GenBank/DDBJ whole genome shotgun (WGS) entry which is preliminary data.</text>
</comment>
<evidence type="ECO:0000313" key="2">
    <source>
        <dbReference type="Proteomes" id="UP000828390"/>
    </source>
</evidence>